<evidence type="ECO:0000256" key="1">
    <source>
        <dbReference type="ARBA" id="ARBA00008609"/>
    </source>
</evidence>
<dbReference type="SUPFAM" id="SSF101790">
    <property type="entry name" value="Aminomethyltransferase beta-barrel domain"/>
    <property type="match status" value="1"/>
</dbReference>
<evidence type="ECO:0000259" key="3">
    <source>
        <dbReference type="Pfam" id="PF01266"/>
    </source>
</evidence>
<feature type="domain" description="Aminomethyltransferase C-terminal" evidence="5">
    <location>
        <begin position="716"/>
        <end position="797"/>
    </location>
</feature>
<keyword evidence="8" id="KW-1185">Reference proteome</keyword>
<dbReference type="Gene3D" id="2.40.30.110">
    <property type="entry name" value="Aminomethyltransferase beta-barrel domains"/>
    <property type="match status" value="1"/>
</dbReference>
<dbReference type="InterPro" id="IPR029043">
    <property type="entry name" value="GcvT/YgfZ_C"/>
</dbReference>
<dbReference type="PANTHER" id="PTHR13847:SF193">
    <property type="entry name" value="PYRUVATE DEHYDROGENASE PHOSPHATASE REGULATORY SUBUNIT, MITOCHONDRIAL"/>
    <property type="match status" value="1"/>
</dbReference>
<dbReference type="InterPro" id="IPR013977">
    <property type="entry name" value="GcvT_C"/>
</dbReference>
<dbReference type="Pfam" id="PF08669">
    <property type="entry name" value="GCV_T_C"/>
    <property type="match status" value="1"/>
</dbReference>
<dbReference type="InterPro" id="IPR006222">
    <property type="entry name" value="GCVT_N"/>
</dbReference>
<evidence type="ECO:0000256" key="2">
    <source>
        <dbReference type="ARBA" id="ARBA00023002"/>
    </source>
</evidence>
<sequence length="806" mass="87295">MTSLPKQARTVIIGGGVIGCSIAYHLAREGRKDIVVLERSKLTSGTTWHAAGLVRRLRPSATLTKLINYSIDLYKDLEQETGQGTGWTQTGSLSIATNQDRLTTLKRQVSLGRAFGLEAEVVDRKQVEELWPLLHTDDVIGAVYSPVDGRVNPSDVALALSKGARARGVQIFEDTRVTGLQKQGGRISAVEVGDHVIEADEVVIACGLWSREVAEMAGAHMPLYACEHFYILTKPLEQVQALGKGAHLPTLNDQDAFLYARDDVEGLLVGCFEPHAKGLPMEKLPADFSFDLLGEDWDHFMPMMENALHRIPALEQAEVRMLLNGPESFTLDSQFMMGESPEVPGLFLMGGMNSTGIALAGGAGMAMAEWIMAGEPTMELNEADIRRFGPEMNVLGALEARIPEVLGRHYDIAYPGRSMDTARGQRRSPIHSGLQQAGAKFVSRAGWERVEHFGGDENHLPLTFEAPKWRDQVGAEVAACRDGAAILDQSAFGKIMVQGPDACDFLNRVCAADMDVPTGRIVYSQILNARGGIESDITVQRHGAGTYMLIVGAGEVVRDMKRLRETKGSFRVEVTDVTSGYAILGLAGARAAEILQKASTAKLPNIGRFRFAPVEIGLASGWAGRLSFTGEEGFELYIPADMAMAAYEALIAAGATHAGLFASGSLRIESGFRAWGHEMSPGVTPFEAGTEAFIGWDSDFVGKDALLAARTTPPKRRIVSMLFDDPDALPIHDEPIWRDGQVVGQITSAAWSYRFGRSVALAMIDAPLEALVSQDIVDGFEVEIACTRYSAKASLKPAKFAFKGSN</sequence>
<dbReference type="Pfam" id="PF01571">
    <property type="entry name" value="GCV_T"/>
    <property type="match status" value="1"/>
</dbReference>
<feature type="domain" description="GCVT N-terminal" evidence="4">
    <location>
        <begin position="431"/>
        <end position="697"/>
    </location>
</feature>
<name>A0ABZ2XS23_9RHOB</name>
<dbReference type="Pfam" id="PF16350">
    <property type="entry name" value="FAO_M"/>
    <property type="match status" value="1"/>
</dbReference>
<dbReference type="SUPFAM" id="SSF54373">
    <property type="entry name" value="FAD-linked reductases, C-terminal domain"/>
    <property type="match status" value="1"/>
</dbReference>
<accession>A0ABZ2XS23</accession>
<gene>
    <name evidence="7" type="ORF">QEZ52_16205</name>
</gene>
<organism evidence="7 8">
    <name type="scientific">Aliisedimentitalea scapharcae</name>
    <dbReference type="NCBI Taxonomy" id="1524259"/>
    <lineage>
        <taxon>Bacteria</taxon>
        <taxon>Pseudomonadati</taxon>
        <taxon>Pseudomonadota</taxon>
        <taxon>Alphaproteobacteria</taxon>
        <taxon>Rhodobacterales</taxon>
        <taxon>Roseobacteraceae</taxon>
        <taxon>Aliisedimentitalea</taxon>
    </lineage>
</organism>
<dbReference type="InterPro" id="IPR032503">
    <property type="entry name" value="FAO_M"/>
</dbReference>
<evidence type="ECO:0000259" key="4">
    <source>
        <dbReference type="Pfam" id="PF01571"/>
    </source>
</evidence>
<dbReference type="InterPro" id="IPR036188">
    <property type="entry name" value="FAD/NAD-bd_sf"/>
</dbReference>
<dbReference type="PANTHER" id="PTHR13847">
    <property type="entry name" value="SARCOSINE DEHYDROGENASE-RELATED"/>
    <property type="match status" value="1"/>
</dbReference>
<dbReference type="SUPFAM" id="SSF51905">
    <property type="entry name" value="FAD/NAD(P)-binding domain"/>
    <property type="match status" value="1"/>
</dbReference>
<dbReference type="InterPro" id="IPR006076">
    <property type="entry name" value="FAD-dep_OxRdtase"/>
</dbReference>
<dbReference type="SUPFAM" id="SSF103025">
    <property type="entry name" value="Folate-binding domain"/>
    <property type="match status" value="1"/>
</dbReference>
<dbReference type="InterPro" id="IPR027266">
    <property type="entry name" value="TrmE/GcvT-like"/>
</dbReference>
<dbReference type="Gene3D" id="3.30.70.1400">
    <property type="entry name" value="Aminomethyltransferase beta-barrel domains"/>
    <property type="match status" value="1"/>
</dbReference>
<protein>
    <submittedName>
        <fullName evidence="7">FAD-dependent oxidoreductase</fullName>
    </submittedName>
</protein>
<dbReference type="Gene3D" id="3.50.50.60">
    <property type="entry name" value="FAD/NAD(P)-binding domain"/>
    <property type="match status" value="1"/>
</dbReference>
<dbReference type="Gene3D" id="3.30.1360.120">
    <property type="entry name" value="Probable tRNA modification gtpase trme, domain 1"/>
    <property type="match status" value="1"/>
</dbReference>
<reference evidence="7 8" key="1">
    <citation type="submission" date="2023-04" db="EMBL/GenBank/DDBJ databases">
        <title>Complete genome sequence of Alisedimentitalea scapharcae.</title>
        <authorList>
            <person name="Rong J.-C."/>
            <person name="Yi M.-L."/>
            <person name="Zhao Q."/>
        </authorList>
    </citation>
    <scope>NUCLEOTIDE SEQUENCE [LARGE SCALE GENOMIC DNA]</scope>
    <source>
        <strain evidence="7 8">KCTC 42119</strain>
    </source>
</reference>
<proteinExistence type="inferred from homology"/>
<evidence type="ECO:0000313" key="8">
    <source>
        <dbReference type="Proteomes" id="UP001623232"/>
    </source>
</evidence>
<dbReference type="RefSeq" id="WP_406645503.1">
    <property type="nucleotide sequence ID" value="NZ_CP123584.1"/>
</dbReference>
<dbReference type="EMBL" id="CP123584">
    <property type="protein sequence ID" value="WZK88134.1"/>
    <property type="molecule type" value="Genomic_DNA"/>
</dbReference>
<evidence type="ECO:0000313" key="7">
    <source>
        <dbReference type="EMBL" id="WZK88134.1"/>
    </source>
</evidence>
<comment type="similarity">
    <text evidence="1">Belongs to the GcvT family.</text>
</comment>
<dbReference type="Proteomes" id="UP001623232">
    <property type="component" value="Chromosome"/>
</dbReference>
<dbReference type="PROSITE" id="PS51257">
    <property type="entry name" value="PROKAR_LIPOPROTEIN"/>
    <property type="match status" value="1"/>
</dbReference>
<feature type="domain" description="FAD dependent oxidoreductase" evidence="3">
    <location>
        <begin position="10"/>
        <end position="370"/>
    </location>
</feature>
<evidence type="ECO:0000259" key="6">
    <source>
        <dbReference type="Pfam" id="PF16350"/>
    </source>
</evidence>
<evidence type="ECO:0000259" key="5">
    <source>
        <dbReference type="Pfam" id="PF08669"/>
    </source>
</evidence>
<feature type="domain" description="FAD dependent oxidoreductase central" evidence="6">
    <location>
        <begin position="374"/>
        <end position="428"/>
    </location>
</feature>
<keyword evidence="2" id="KW-0560">Oxidoreductase</keyword>
<dbReference type="Pfam" id="PF01266">
    <property type="entry name" value="DAO"/>
    <property type="match status" value="1"/>
</dbReference>
<dbReference type="Gene3D" id="3.30.9.10">
    <property type="entry name" value="D-Amino Acid Oxidase, subunit A, domain 2"/>
    <property type="match status" value="1"/>
</dbReference>